<accession>A0AAJ0MHB0</accession>
<comment type="caution">
    <text evidence="2">The sequence shown here is derived from an EMBL/GenBank/DDBJ whole genome shotgun (WGS) entry which is preliminary data.</text>
</comment>
<organism evidence="2 3">
    <name type="scientific">Lasiosphaeria hispida</name>
    <dbReference type="NCBI Taxonomy" id="260671"/>
    <lineage>
        <taxon>Eukaryota</taxon>
        <taxon>Fungi</taxon>
        <taxon>Dikarya</taxon>
        <taxon>Ascomycota</taxon>
        <taxon>Pezizomycotina</taxon>
        <taxon>Sordariomycetes</taxon>
        <taxon>Sordariomycetidae</taxon>
        <taxon>Sordariales</taxon>
        <taxon>Lasiosphaeriaceae</taxon>
        <taxon>Lasiosphaeria</taxon>
    </lineage>
</organism>
<proteinExistence type="predicted"/>
<name>A0AAJ0MHB0_9PEZI</name>
<feature type="domain" description="C2H2-type" evidence="1">
    <location>
        <begin position="468"/>
        <end position="488"/>
    </location>
</feature>
<dbReference type="InterPro" id="IPR013087">
    <property type="entry name" value="Znf_C2H2_type"/>
</dbReference>
<reference evidence="2" key="2">
    <citation type="submission" date="2023-06" db="EMBL/GenBank/DDBJ databases">
        <authorList>
            <consortium name="Lawrence Berkeley National Laboratory"/>
            <person name="Haridas S."/>
            <person name="Hensen N."/>
            <person name="Bonometti L."/>
            <person name="Westerberg I."/>
            <person name="Brannstrom I.O."/>
            <person name="Guillou S."/>
            <person name="Cros-Aarteil S."/>
            <person name="Calhoun S."/>
            <person name="Kuo A."/>
            <person name="Mondo S."/>
            <person name="Pangilinan J."/>
            <person name="Riley R."/>
            <person name="Labutti K."/>
            <person name="Andreopoulos B."/>
            <person name="Lipzen A."/>
            <person name="Chen C."/>
            <person name="Yanf M."/>
            <person name="Daum C."/>
            <person name="Ng V."/>
            <person name="Clum A."/>
            <person name="Steindorff A."/>
            <person name="Ohm R."/>
            <person name="Martin F."/>
            <person name="Silar P."/>
            <person name="Natvig D."/>
            <person name="Lalanne C."/>
            <person name="Gautier V."/>
            <person name="Ament-Velasquez S.L."/>
            <person name="Kruys A."/>
            <person name="Hutchinson M.I."/>
            <person name="Powell A.J."/>
            <person name="Barry K."/>
            <person name="Miller A.N."/>
            <person name="Grigoriev I.V."/>
            <person name="Debuchy R."/>
            <person name="Gladieux P."/>
            <person name="Thoren M.H."/>
            <person name="Johannesson H."/>
        </authorList>
    </citation>
    <scope>NUCLEOTIDE SEQUENCE</scope>
    <source>
        <strain evidence="2">CBS 955.72</strain>
    </source>
</reference>
<dbReference type="PROSITE" id="PS00028">
    <property type="entry name" value="ZINC_FINGER_C2H2_1"/>
    <property type="match status" value="1"/>
</dbReference>
<sequence length="651" mass="73840">MELPQQELQALSRTVADTFKRLIEAPWTDDQDTAIPSKRRIAAEEERFRLWARTLGLFQMGHASLDYRVRDASFVKASLTDLLAELQDHLQNLLEIALGRRLPLERVEKARQAGATEHGSNFSDDEASLASSISSIGSFQEAKFRLSSVATRLDSLYKLASRIRSPRNRQQRSAKDLCKHVPESQRAEYMQNQEQIEVSLVAYVQRQQLVEWVDDEQLQELGFSQEELLVRYASASHWLMARAGMANARRKQQFLYWKKHAQLLGRDMTEEAPAVAEWPVDTVVLPQPAAAPSQASRPVPAKSMATSVTNMDLKAMGPDDMRSVISHRSCVSTVVSPRGEDLAWPPVPSHLAGHKYFPCPYCGILCPERYLSRDGWRVHQIYDLQPYYCTYEDCSDPSRLYGVKQEWIDHESQHRRVWHCHSHEAEFETQLEYLQHLKEQHPEVEPEDYTPEMIAAAVGASAEPHRGCPFCPTMFSDVTAMQKHVRYHLERLALYALPDMEEAMDDELALERPLDSHQVIENRGRQDSVGNDFVEERQAFLAVFAEDDFGRDKPTHGSALLTKTNLELTQLYSPGSWLDTCLASQQLDLAPLYSLPSVAASLGPDSSKEPHDPILTSTAVQNDWSEVVNAVLEMKAAVSRIRSFSWILGRS</sequence>
<evidence type="ECO:0000313" key="2">
    <source>
        <dbReference type="EMBL" id="KAK3358777.1"/>
    </source>
</evidence>
<dbReference type="EMBL" id="JAUIQD010000002">
    <property type="protein sequence ID" value="KAK3358777.1"/>
    <property type="molecule type" value="Genomic_DNA"/>
</dbReference>
<protein>
    <recommendedName>
        <fullName evidence="1">C2H2-type domain-containing protein</fullName>
    </recommendedName>
</protein>
<evidence type="ECO:0000259" key="1">
    <source>
        <dbReference type="PROSITE" id="PS00028"/>
    </source>
</evidence>
<dbReference type="PANTHER" id="PTHR35391:SF7">
    <property type="entry name" value="C2H2-TYPE DOMAIN-CONTAINING PROTEIN"/>
    <property type="match status" value="1"/>
</dbReference>
<dbReference type="Proteomes" id="UP001275084">
    <property type="component" value="Unassembled WGS sequence"/>
</dbReference>
<dbReference type="AlphaFoldDB" id="A0AAJ0MHB0"/>
<reference evidence="2" key="1">
    <citation type="journal article" date="2023" name="Mol. Phylogenet. Evol.">
        <title>Genome-scale phylogeny and comparative genomics of the fungal order Sordariales.</title>
        <authorList>
            <person name="Hensen N."/>
            <person name="Bonometti L."/>
            <person name="Westerberg I."/>
            <person name="Brannstrom I.O."/>
            <person name="Guillou S."/>
            <person name="Cros-Aarteil S."/>
            <person name="Calhoun S."/>
            <person name="Haridas S."/>
            <person name="Kuo A."/>
            <person name="Mondo S."/>
            <person name="Pangilinan J."/>
            <person name="Riley R."/>
            <person name="LaButti K."/>
            <person name="Andreopoulos B."/>
            <person name="Lipzen A."/>
            <person name="Chen C."/>
            <person name="Yan M."/>
            <person name="Daum C."/>
            <person name="Ng V."/>
            <person name="Clum A."/>
            <person name="Steindorff A."/>
            <person name="Ohm R.A."/>
            <person name="Martin F."/>
            <person name="Silar P."/>
            <person name="Natvig D.O."/>
            <person name="Lalanne C."/>
            <person name="Gautier V."/>
            <person name="Ament-Velasquez S.L."/>
            <person name="Kruys A."/>
            <person name="Hutchinson M.I."/>
            <person name="Powell A.J."/>
            <person name="Barry K."/>
            <person name="Miller A.N."/>
            <person name="Grigoriev I.V."/>
            <person name="Debuchy R."/>
            <person name="Gladieux P."/>
            <person name="Hiltunen Thoren M."/>
            <person name="Johannesson H."/>
        </authorList>
    </citation>
    <scope>NUCLEOTIDE SEQUENCE</scope>
    <source>
        <strain evidence="2">CBS 955.72</strain>
    </source>
</reference>
<evidence type="ECO:0000313" key="3">
    <source>
        <dbReference type="Proteomes" id="UP001275084"/>
    </source>
</evidence>
<keyword evidence="3" id="KW-1185">Reference proteome</keyword>
<dbReference type="SMART" id="SM00355">
    <property type="entry name" value="ZnF_C2H2"/>
    <property type="match status" value="4"/>
</dbReference>
<dbReference type="PANTHER" id="PTHR35391">
    <property type="entry name" value="C2H2-TYPE DOMAIN-CONTAINING PROTEIN-RELATED"/>
    <property type="match status" value="1"/>
</dbReference>
<gene>
    <name evidence="2" type="ORF">B0T25DRAFT_628376</name>
</gene>